<dbReference type="PANTHER" id="PTHR11654">
    <property type="entry name" value="OLIGOPEPTIDE TRANSPORTER-RELATED"/>
    <property type="match status" value="1"/>
</dbReference>
<proteinExistence type="predicted"/>
<dbReference type="Proteomes" id="UP000289738">
    <property type="component" value="Chromosome B03"/>
</dbReference>
<sequence length="146" mass="16738">MTKQWNDTVDRWIKYLHAANIINTWNAVSNVVPVIGAFVADACLGKFRTIAFASLASLTGLIMLFNQTLLVYLPDTVSWTLGRYGLPVLFMSIIVFVSGARKGKPDWLHSDINKGRWEYFYFIIAGFIMLNTCYFVFCARRYCLMK</sequence>
<accession>A0A444ZV07</accession>
<gene>
    <name evidence="2" type="ORF">Ahy_B03g062641</name>
</gene>
<keyword evidence="1" id="KW-0472">Membrane</keyword>
<dbReference type="AlphaFoldDB" id="A0A444ZV07"/>
<reference evidence="2 3" key="1">
    <citation type="submission" date="2019-01" db="EMBL/GenBank/DDBJ databases">
        <title>Sequencing of cultivated peanut Arachis hypogaea provides insights into genome evolution and oil improvement.</title>
        <authorList>
            <person name="Chen X."/>
        </authorList>
    </citation>
    <scope>NUCLEOTIDE SEQUENCE [LARGE SCALE GENOMIC DNA]</scope>
    <source>
        <strain evidence="3">cv. Fuhuasheng</strain>
        <tissue evidence="2">Leaves</tissue>
    </source>
</reference>
<feature type="transmembrane region" description="Helical" evidence="1">
    <location>
        <begin position="120"/>
        <end position="139"/>
    </location>
</feature>
<comment type="caution">
    <text evidence="2">The sequence shown here is derived from an EMBL/GenBank/DDBJ whole genome shotgun (WGS) entry which is preliminary data.</text>
</comment>
<keyword evidence="3" id="KW-1185">Reference proteome</keyword>
<dbReference type="InterPro" id="IPR036259">
    <property type="entry name" value="MFS_trans_sf"/>
</dbReference>
<evidence type="ECO:0000313" key="2">
    <source>
        <dbReference type="EMBL" id="RYR17998.1"/>
    </source>
</evidence>
<keyword evidence="1" id="KW-1133">Transmembrane helix</keyword>
<feature type="transmembrane region" description="Helical" evidence="1">
    <location>
        <begin position="50"/>
        <end position="72"/>
    </location>
</feature>
<dbReference type="EMBL" id="SDMP01000013">
    <property type="protein sequence ID" value="RYR17998.1"/>
    <property type="molecule type" value="Genomic_DNA"/>
</dbReference>
<dbReference type="Gene3D" id="1.20.1250.20">
    <property type="entry name" value="MFS general substrate transporter like domains"/>
    <property type="match status" value="2"/>
</dbReference>
<keyword evidence="1" id="KW-0812">Transmembrane</keyword>
<dbReference type="STRING" id="3818.A0A444ZV07"/>
<feature type="transmembrane region" description="Helical" evidence="1">
    <location>
        <begin position="84"/>
        <end position="100"/>
    </location>
</feature>
<evidence type="ECO:0000256" key="1">
    <source>
        <dbReference type="SAM" id="Phobius"/>
    </source>
</evidence>
<protein>
    <submittedName>
        <fullName evidence="2">Uncharacterized protein</fullName>
    </submittedName>
</protein>
<organism evidence="2 3">
    <name type="scientific">Arachis hypogaea</name>
    <name type="common">Peanut</name>
    <dbReference type="NCBI Taxonomy" id="3818"/>
    <lineage>
        <taxon>Eukaryota</taxon>
        <taxon>Viridiplantae</taxon>
        <taxon>Streptophyta</taxon>
        <taxon>Embryophyta</taxon>
        <taxon>Tracheophyta</taxon>
        <taxon>Spermatophyta</taxon>
        <taxon>Magnoliopsida</taxon>
        <taxon>eudicotyledons</taxon>
        <taxon>Gunneridae</taxon>
        <taxon>Pentapetalae</taxon>
        <taxon>rosids</taxon>
        <taxon>fabids</taxon>
        <taxon>Fabales</taxon>
        <taxon>Fabaceae</taxon>
        <taxon>Papilionoideae</taxon>
        <taxon>50 kb inversion clade</taxon>
        <taxon>dalbergioids sensu lato</taxon>
        <taxon>Dalbergieae</taxon>
        <taxon>Pterocarpus clade</taxon>
        <taxon>Arachis</taxon>
    </lineage>
</organism>
<name>A0A444ZV07_ARAHY</name>
<evidence type="ECO:0000313" key="3">
    <source>
        <dbReference type="Proteomes" id="UP000289738"/>
    </source>
</evidence>